<name>N0E5X6_9MICO</name>
<dbReference type="Proteomes" id="UP000013167">
    <property type="component" value="Unassembled WGS sequence"/>
</dbReference>
<organism evidence="1 2">
    <name type="scientific">Phycicoccus elongatus Lp2</name>
    <dbReference type="NCBI Taxonomy" id="1193181"/>
    <lineage>
        <taxon>Bacteria</taxon>
        <taxon>Bacillati</taxon>
        <taxon>Actinomycetota</taxon>
        <taxon>Actinomycetes</taxon>
        <taxon>Micrococcales</taxon>
        <taxon>Intrasporangiaceae</taxon>
        <taxon>Phycicoccus</taxon>
    </lineage>
</organism>
<dbReference type="AlphaFoldDB" id="N0E5X6"/>
<evidence type="ECO:0000313" key="1">
    <source>
        <dbReference type="EMBL" id="CCH70759.1"/>
    </source>
</evidence>
<gene>
    <name evidence="1" type="ORF">BN10_670004</name>
</gene>
<keyword evidence="2" id="KW-1185">Reference proteome</keyword>
<accession>N0E5X6</accession>
<reference evidence="1 2" key="1">
    <citation type="journal article" date="2013" name="ISME J.">
        <title>A metabolic model for members of the genus Tetrasphaera involved in enhanced biological phosphorus removal.</title>
        <authorList>
            <person name="Kristiansen R."/>
            <person name="Nguyen H.T.T."/>
            <person name="Saunders A.M."/>
            <person name="Nielsen J.L."/>
            <person name="Wimmer R."/>
            <person name="Le V.Q."/>
            <person name="McIlroy S.J."/>
            <person name="Petrovski S."/>
            <person name="Seviour R.J."/>
            <person name="Calteau A."/>
            <person name="Nielsen K.L."/>
            <person name="Nielsen P.H."/>
        </authorList>
    </citation>
    <scope>NUCLEOTIDE SEQUENCE [LARGE SCALE GENOMIC DNA]</scope>
    <source>
        <strain evidence="1 2">Lp2</strain>
    </source>
</reference>
<evidence type="ECO:0008006" key="3">
    <source>
        <dbReference type="Google" id="ProtNLM"/>
    </source>
</evidence>
<proteinExistence type="predicted"/>
<protein>
    <recommendedName>
        <fullName evidence="3">Ribosomal protein L7/L12 C-terminal domain-containing protein</fullName>
    </recommendedName>
</protein>
<comment type="caution">
    <text evidence="1">The sequence shown here is derived from an EMBL/GenBank/DDBJ whole genome shotgun (WGS) entry which is preliminary data.</text>
</comment>
<dbReference type="InterPro" id="IPR014719">
    <property type="entry name" value="Ribosomal_bL12_C/ClpS-like"/>
</dbReference>
<dbReference type="EMBL" id="CAIZ01000138">
    <property type="protein sequence ID" value="CCH70759.1"/>
    <property type="molecule type" value="Genomic_DNA"/>
</dbReference>
<dbReference type="Gene3D" id="3.30.1390.10">
    <property type="match status" value="1"/>
</dbReference>
<dbReference type="RefSeq" id="WP_010850602.1">
    <property type="nucleotide sequence ID" value="NZ_HF570956.1"/>
</dbReference>
<sequence length="86" mass="9457">MKWLILLAVLLAIVFVLGMRIGAGKQGGSVAFTPVHELPETQRRPIDGALDNNQKILAIKHYRDVTGAGLAAARTAVEMHDRRRNQ</sequence>
<dbReference type="OrthoDB" id="3298842at2"/>
<evidence type="ECO:0000313" key="2">
    <source>
        <dbReference type="Proteomes" id="UP000013167"/>
    </source>
</evidence>
<dbReference type="HOGENOM" id="CLU_2496838_0_0_11"/>
<dbReference type="STRING" id="1193181.BN10_670004"/>
<dbReference type="eggNOG" id="ENOG5032G5K">
    <property type="taxonomic scope" value="Bacteria"/>
</dbReference>